<dbReference type="InterPro" id="IPR049349">
    <property type="entry name" value="DUF2264_N"/>
</dbReference>
<evidence type="ECO:0000313" key="2">
    <source>
        <dbReference type="EMBL" id="MBL0888670.1"/>
    </source>
</evidence>
<gene>
    <name evidence="2" type="ORF">HGK34_20715</name>
</gene>
<feature type="domain" description="DUF2264" evidence="1">
    <location>
        <begin position="21"/>
        <end position="366"/>
    </location>
</feature>
<accession>A0ABS1LQZ3</accession>
<reference evidence="2 3" key="1">
    <citation type="journal article" date="2021" name="Arch. Microbiol.">
        <title>Myceligenerans indicum sp. nov., an actinobacterium isolated from mangrove sediment of Sundarbans, India.</title>
        <authorList>
            <person name="Asha K."/>
            <person name="Bhadury P."/>
        </authorList>
    </citation>
    <scope>NUCLEOTIDE SEQUENCE [LARGE SCALE GENOMIC DNA]</scope>
    <source>
        <strain evidence="2 3">I2</strain>
    </source>
</reference>
<protein>
    <submittedName>
        <fullName evidence="2">DUF2264 domain-containing protein</fullName>
    </submittedName>
</protein>
<dbReference type="EMBL" id="JABBYC010000071">
    <property type="protein sequence ID" value="MBL0888670.1"/>
    <property type="molecule type" value="Genomic_DNA"/>
</dbReference>
<evidence type="ECO:0000259" key="1">
    <source>
        <dbReference type="Pfam" id="PF10022"/>
    </source>
</evidence>
<dbReference type="Pfam" id="PF10022">
    <property type="entry name" value="DUF2264"/>
    <property type="match status" value="1"/>
</dbReference>
<dbReference type="RefSeq" id="WP_201851028.1">
    <property type="nucleotide sequence ID" value="NZ_JABBYC010000071.1"/>
</dbReference>
<dbReference type="InterPro" id="IPR016624">
    <property type="entry name" value="UCP014753"/>
</dbReference>
<keyword evidence="3" id="KW-1185">Reference proteome</keyword>
<evidence type="ECO:0000313" key="3">
    <source>
        <dbReference type="Proteomes" id="UP000675409"/>
    </source>
</evidence>
<organism evidence="2 3">
    <name type="scientific">Myceligenerans indicum</name>
    <dbReference type="NCBI Taxonomy" id="2593663"/>
    <lineage>
        <taxon>Bacteria</taxon>
        <taxon>Bacillati</taxon>
        <taxon>Actinomycetota</taxon>
        <taxon>Actinomycetes</taxon>
        <taxon>Micrococcales</taxon>
        <taxon>Promicromonosporaceae</taxon>
        <taxon>Myceligenerans</taxon>
    </lineage>
</organism>
<dbReference type="PANTHER" id="PTHR35339:SF4">
    <property type="entry name" value="LINALOOL DEHYDRATASE_ISOMERASE DOMAIN-CONTAINING PROTEIN"/>
    <property type="match status" value="1"/>
</dbReference>
<dbReference type="Proteomes" id="UP000675409">
    <property type="component" value="Unassembled WGS sequence"/>
</dbReference>
<dbReference type="PANTHER" id="PTHR35339">
    <property type="entry name" value="LINALOOL DEHYDRATASE_ISOMERASE DOMAIN-CONTAINING PROTEIN"/>
    <property type="match status" value="1"/>
</dbReference>
<name>A0ABS1LQZ3_9MICO</name>
<sequence length="712" mass="76256">MPGVTATPEPLPALAAAWRWTRDHWLAEADGLLAATEPYTSPGRALISLPGPASGSGPWSDGLEGFARTFLLAALRLRGQDGADPHGLLDRYADGLAHGTDPAGSERWPRIPERRQAVVEAASVAIGLAETRAWLWDRLDDGTRSRVVDWLGDIVGTSGYRNNWIWFQTIVESFLASVGGPWEQADLDRNEEIGEALYVGDGWYSDGRGRDGRRQSFDWYAGWAWHVYPLLHARIEGRPLADRHAARLREYLDQAQHLVGTTGAPLLQGRSITYRFALLAPFWAGALAGVTPLTPGATRTLTSAVADHFRRSGAVDPAGLLPIGWHGRYDRVRQLYTGPASPYWASKGFLGLLLPPDHDVWTAPPELPAPWSGATVTALPVPGWIVAATPRDGVVRVINHGSDRLVESFLEPHPDDPFYRRTGYSNITSPQLSAAAIAAPLDSHTALLDASGTPSHRDGIERVRGAGGVLVSRSRVHWLDLPYREHRARDAGAPDAGAHDDGRYDDGRYDGGRGAGVRGHAGDAATWSAVRRGPQLTTASVVRGRHEIRLARWRREPAAGVVPVPPDTAAHLLDRTAAWPEDPGPWSVHLGGWALAADRPEDLRVEQDAHGVRVVRGDGATSLVRGLLGADVTGVTRRANADPLGAVSVTPWVRGSAAAAPGEITAALVVLSGGEEPLEPAAVAAVVPVGGPGTATARITWPDGHTDTVELD</sequence>
<proteinExistence type="predicted"/>
<comment type="caution">
    <text evidence="2">The sequence shown here is derived from an EMBL/GenBank/DDBJ whole genome shotgun (WGS) entry which is preliminary data.</text>
</comment>